<evidence type="ECO:0000313" key="4">
    <source>
        <dbReference type="EMBL" id="MET3683680.1"/>
    </source>
</evidence>
<dbReference type="InterPro" id="IPR004843">
    <property type="entry name" value="Calcineurin-like_PHP"/>
</dbReference>
<dbReference type="Gene3D" id="3.60.21.10">
    <property type="match status" value="1"/>
</dbReference>
<name>A0ABV2KYN8_9BACI</name>
<sequence length="458" mass="52250">MMQEQLHLYFTSDLHSYFDNWPHVIAGIKHQQAIHQAKGDYTLLLDNGDHLDRVHPITEATLGQANVDLLNKAGYDVVTLGNNEGITLPGDELYHLYDEADFQITCANVAPIESPSPNWLKPYHILTTDYGTTIGVLGVTAPFKKFYELLGWQVEDPKAILDEYIPLLREMCDIVIVLSHLGLYEDEQMAEQYPVDVIIGGHTHHLIEQGRIEHGSIINAVGKQGFHYGYIHIQYDHDKGEIESMAGNAIPVSDERDDKTYQALDEWKDTADEHLNESVTYLNNAYPIEWFEETTLMREFVEELRQWTTADVAALNSGLLLTGFEQGSVTKKQIHESCPHPMNPCKMTMTGRELIETVRLFESERFQYNELKGLGFRGEILGKMVYANLTLKYSHDHQVIESVYIGDKLVDSDESYTLATADTFSFPWLIPSISHVEQKQYFMPEFLRDVLTKCLSNT</sequence>
<comment type="caution">
    <text evidence="4">The sequence shown here is derived from an EMBL/GenBank/DDBJ whole genome shotgun (WGS) entry which is preliminary data.</text>
</comment>
<dbReference type="SUPFAM" id="SSF55816">
    <property type="entry name" value="5'-nucleotidase (syn. UDP-sugar hydrolase), C-terminal domain"/>
    <property type="match status" value="1"/>
</dbReference>
<dbReference type="Proteomes" id="UP001549167">
    <property type="component" value="Unassembled WGS sequence"/>
</dbReference>
<proteinExistence type="predicted"/>
<dbReference type="PANTHER" id="PTHR11575:SF23">
    <property type="entry name" value="5-NUCLEOTIDASE FAMILY PROTEIN"/>
    <property type="match status" value="1"/>
</dbReference>
<keyword evidence="5" id="KW-1185">Reference proteome</keyword>
<evidence type="ECO:0000313" key="5">
    <source>
        <dbReference type="Proteomes" id="UP001549167"/>
    </source>
</evidence>
<dbReference type="Gene3D" id="3.90.780.10">
    <property type="entry name" value="5'-Nucleotidase, C-terminal domain"/>
    <property type="match status" value="1"/>
</dbReference>
<dbReference type="InterPro" id="IPR036907">
    <property type="entry name" value="5'-Nucleotdase_C_sf"/>
</dbReference>
<accession>A0ABV2KYN8</accession>
<dbReference type="PANTHER" id="PTHR11575">
    <property type="entry name" value="5'-NUCLEOTIDASE-RELATED"/>
    <property type="match status" value="1"/>
</dbReference>
<feature type="domain" description="5'-Nucleotidase C-terminal" evidence="3">
    <location>
        <begin position="289"/>
        <end position="422"/>
    </location>
</feature>
<feature type="domain" description="Calcineurin-like phosphoesterase" evidence="2">
    <location>
        <begin position="8"/>
        <end position="205"/>
    </location>
</feature>
<dbReference type="RefSeq" id="WP_354220294.1">
    <property type="nucleotide sequence ID" value="NZ_JBEPMX010000008.1"/>
</dbReference>
<evidence type="ECO:0000256" key="1">
    <source>
        <dbReference type="ARBA" id="ARBA00022729"/>
    </source>
</evidence>
<keyword evidence="1" id="KW-0732">Signal</keyword>
<dbReference type="CDD" id="cd00845">
    <property type="entry name" value="MPP_UshA_N_like"/>
    <property type="match status" value="1"/>
</dbReference>
<dbReference type="InterPro" id="IPR011240">
    <property type="entry name" value="Pesterase_YunD"/>
</dbReference>
<dbReference type="PIRSF" id="PIRSF036361">
    <property type="entry name" value="YunD"/>
    <property type="match status" value="1"/>
</dbReference>
<dbReference type="InterPro" id="IPR008334">
    <property type="entry name" value="5'-Nucleotdase_C"/>
</dbReference>
<reference evidence="4 5" key="1">
    <citation type="submission" date="2024-06" db="EMBL/GenBank/DDBJ databases">
        <title>Genomic Encyclopedia of Type Strains, Phase IV (KMG-IV): sequencing the most valuable type-strain genomes for metagenomic binning, comparative biology and taxonomic classification.</title>
        <authorList>
            <person name="Goeker M."/>
        </authorList>
    </citation>
    <scope>NUCLEOTIDE SEQUENCE [LARGE SCALE GENOMIC DNA]</scope>
    <source>
        <strain evidence="4 5">DSM 23520</strain>
    </source>
</reference>
<evidence type="ECO:0000259" key="2">
    <source>
        <dbReference type="Pfam" id="PF00149"/>
    </source>
</evidence>
<evidence type="ECO:0000259" key="3">
    <source>
        <dbReference type="Pfam" id="PF02872"/>
    </source>
</evidence>
<dbReference type="Pfam" id="PF00149">
    <property type="entry name" value="Metallophos"/>
    <property type="match status" value="1"/>
</dbReference>
<dbReference type="EMBL" id="JBEPMX010000008">
    <property type="protein sequence ID" value="MET3683680.1"/>
    <property type="molecule type" value="Genomic_DNA"/>
</dbReference>
<protein>
    <submittedName>
        <fullName evidence="4">2',3'-cyclic-nucleotide 2'-phosphodiesterase (5'-nucleotidase family)</fullName>
    </submittedName>
</protein>
<dbReference type="SUPFAM" id="SSF56300">
    <property type="entry name" value="Metallo-dependent phosphatases"/>
    <property type="match status" value="1"/>
</dbReference>
<dbReference type="InterPro" id="IPR029052">
    <property type="entry name" value="Metallo-depent_PP-like"/>
</dbReference>
<gene>
    <name evidence="4" type="ORF">ABID56_001789</name>
</gene>
<dbReference type="Pfam" id="PF02872">
    <property type="entry name" value="5_nucleotid_C"/>
    <property type="match status" value="1"/>
</dbReference>
<dbReference type="InterPro" id="IPR006179">
    <property type="entry name" value="5_nucleotidase/apyrase"/>
</dbReference>
<organism evidence="4 5">
    <name type="scientific">Alkalibacillus flavidus</name>
    <dbReference type="NCBI Taxonomy" id="546021"/>
    <lineage>
        <taxon>Bacteria</taxon>
        <taxon>Bacillati</taxon>
        <taxon>Bacillota</taxon>
        <taxon>Bacilli</taxon>
        <taxon>Bacillales</taxon>
        <taxon>Bacillaceae</taxon>
        <taxon>Alkalibacillus</taxon>
    </lineage>
</organism>